<dbReference type="EMBL" id="QXDF01000002">
    <property type="protein sequence ID" value="RIA47813.1"/>
    <property type="molecule type" value="Genomic_DNA"/>
</dbReference>
<gene>
    <name evidence="4" type="ORF">BXY53_2381</name>
</gene>
<evidence type="ECO:0000313" key="5">
    <source>
        <dbReference type="Proteomes" id="UP000266273"/>
    </source>
</evidence>
<dbReference type="Proteomes" id="UP000266273">
    <property type="component" value="Unassembled WGS sequence"/>
</dbReference>
<dbReference type="Pfam" id="PF00107">
    <property type="entry name" value="ADH_zinc_N"/>
    <property type="match status" value="1"/>
</dbReference>
<keyword evidence="5" id="KW-1185">Reference proteome</keyword>
<dbReference type="InterPro" id="IPR013154">
    <property type="entry name" value="ADH-like_N"/>
</dbReference>
<dbReference type="SUPFAM" id="SSF50129">
    <property type="entry name" value="GroES-like"/>
    <property type="match status" value="1"/>
</dbReference>
<dbReference type="InterPro" id="IPR020843">
    <property type="entry name" value="ER"/>
</dbReference>
<reference evidence="4 5" key="1">
    <citation type="submission" date="2018-08" db="EMBL/GenBank/DDBJ databases">
        <title>Genomic Encyclopedia of Archaeal and Bacterial Type Strains, Phase II (KMG-II): from individual species to whole genera.</title>
        <authorList>
            <person name="Goeker M."/>
        </authorList>
    </citation>
    <scope>NUCLEOTIDE SEQUENCE [LARGE SCALE GENOMIC DNA]</scope>
    <source>
        <strain evidence="4 5">DSM 5002</strain>
    </source>
</reference>
<dbReference type="InterPro" id="IPR036291">
    <property type="entry name" value="NAD(P)-bd_dom_sf"/>
</dbReference>
<dbReference type="Gene3D" id="3.90.180.10">
    <property type="entry name" value="Medium-chain alcohol dehydrogenases, catalytic domain"/>
    <property type="match status" value="1"/>
</dbReference>
<dbReference type="InterPro" id="IPR013149">
    <property type="entry name" value="ADH-like_C"/>
</dbReference>
<protein>
    <submittedName>
        <fullName evidence="4">Putative PIG3 family NAD(P)H quinone oxidoreductase</fullName>
    </submittedName>
</protein>
<organism evidence="4 5">
    <name type="scientific">Dichotomicrobium thermohalophilum</name>
    <dbReference type="NCBI Taxonomy" id="933063"/>
    <lineage>
        <taxon>Bacteria</taxon>
        <taxon>Pseudomonadati</taxon>
        <taxon>Pseudomonadota</taxon>
        <taxon>Alphaproteobacteria</taxon>
        <taxon>Hyphomicrobiales</taxon>
        <taxon>Hyphomicrobiaceae</taxon>
        <taxon>Dichotomicrobium</taxon>
    </lineage>
</organism>
<evidence type="ECO:0000256" key="1">
    <source>
        <dbReference type="ARBA" id="ARBA00022857"/>
    </source>
</evidence>
<proteinExistence type="predicted"/>
<feature type="domain" description="Enoyl reductase (ER)" evidence="3">
    <location>
        <begin position="20"/>
        <end position="333"/>
    </location>
</feature>
<name>A0A397PH38_9HYPH</name>
<keyword evidence="1" id="KW-0521">NADP</keyword>
<dbReference type="SUPFAM" id="SSF51735">
    <property type="entry name" value="NAD(P)-binding Rossmann-fold domains"/>
    <property type="match status" value="1"/>
</dbReference>
<dbReference type="RefSeq" id="WP_245410454.1">
    <property type="nucleotide sequence ID" value="NZ_QXDF01000002.1"/>
</dbReference>
<dbReference type="GO" id="GO:0016651">
    <property type="term" value="F:oxidoreductase activity, acting on NAD(P)H"/>
    <property type="evidence" value="ECO:0007669"/>
    <property type="project" value="TreeGrafter"/>
</dbReference>
<dbReference type="AlphaFoldDB" id="A0A397PH38"/>
<evidence type="ECO:0000313" key="4">
    <source>
        <dbReference type="EMBL" id="RIA47813.1"/>
    </source>
</evidence>
<dbReference type="Gene3D" id="3.40.50.720">
    <property type="entry name" value="NAD(P)-binding Rossmann-like Domain"/>
    <property type="match status" value="1"/>
</dbReference>
<dbReference type="CDD" id="cd05276">
    <property type="entry name" value="p53_inducible_oxidoreductase"/>
    <property type="match status" value="1"/>
</dbReference>
<dbReference type="NCBIfam" id="TIGR02824">
    <property type="entry name" value="quinone_pig3"/>
    <property type="match status" value="1"/>
</dbReference>
<dbReference type="SMART" id="SM00829">
    <property type="entry name" value="PKS_ER"/>
    <property type="match status" value="1"/>
</dbReference>
<dbReference type="GO" id="GO:0070402">
    <property type="term" value="F:NADPH binding"/>
    <property type="evidence" value="ECO:0007669"/>
    <property type="project" value="TreeGrafter"/>
</dbReference>
<keyword evidence="2" id="KW-0560">Oxidoreductase</keyword>
<dbReference type="PANTHER" id="PTHR48106:SF8">
    <property type="entry name" value="OS02G0805600 PROTEIN"/>
    <property type="match status" value="1"/>
</dbReference>
<dbReference type="InterPro" id="IPR011032">
    <property type="entry name" value="GroES-like_sf"/>
</dbReference>
<dbReference type="PANTHER" id="PTHR48106">
    <property type="entry name" value="QUINONE OXIDOREDUCTASE PIG3-RELATED"/>
    <property type="match status" value="1"/>
</dbReference>
<dbReference type="InterPro" id="IPR014189">
    <property type="entry name" value="Quinone_OxRdtase_PIG3"/>
</dbReference>
<evidence type="ECO:0000259" key="3">
    <source>
        <dbReference type="SMART" id="SM00829"/>
    </source>
</evidence>
<evidence type="ECO:0000256" key="2">
    <source>
        <dbReference type="ARBA" id="ARBA00023002"/>
    </source>
</evidence>
<accession>A0A397PH38</accession>
<comment type="caution">
    <text evidence="4">The sequence shown here is derived from an EMBL/GenBank/DDBJ whole genome shotgun (WGS) entry which is preliminary data.</text>
</comment>
<dbReference type="Pfam" id="PF08240">
    <property type="entry name" value="ADH_N"/>
    <property type="match status" value="1"/>
</dbReference>
<sequence length="337" mass="35545">MAEASPIPEQMTAISITEPGGPEVLQPHQMEVPEPGPCEVLVRLAAAGVNRPDVMQRQGMYPPPKGASPIPGLEVAGEVVAAGPEVTRYKPGDQVCALVTGGGYADYCVASEGATLPVPAGMDVIEAAALPETFFTVWINVFERAGLQPGEVFLVHGGTSGIGTTAIQLASALGARVFATARGPEKGAICTELGAERAIDYETEDFVEVVKSATDGHGADVILDMVGGDYIQRNIACAAEDGRIHQIAFLRGSKVEVDFMRMMLKRITLTGSTLRARPTSVKAHVARALEEKVWPLLASGKVRPVIDSRYPLTDAAEAHRRMESSAHVGKILLVTGG</sequence>